<accession>A0A5J5ENP7</accession>
<feature type="compositionally biased region" description="Low complexity" evidence="1">
    <location>
        <begin position="106"/>
        <end position="138"/>
    </location>
</feature>
<gene>
    <name evidence="2" type="ORF">FN846DRAFT_236165</name>
</gene>
<feature type="compositionally biased region" description="Low complexity" evidence="1">
    <location>
        <begin position="314"/>
        <end position="337"/>
    </location>
</feature>
<dbReference type="Proteomes" id="UP000326924">
    <property type="component" value="Unassembled WGS sequence"/>
</dbReference>
<keyword evidence="3" id="KW-1185">Reference proteome</keyword>
<dbReference type="AlphaFoldDB" id="A0A5J5ENP7"/>
<name>A0A5J5ENP7_9PEZI</name>
<comment type="caution">
    <text evidence="2">The sequence shown here is derived from an EMBL/GenBank/DDBJ whole genome shotgun (WGS) entry which is preliminary data.</text>
</comment>
<protein>
    <recommendedName>
        <fullName evidence="4">Glycine zipper 2TM domain-containing protein</fullName>
    </recommendedName>
</protein>
<evidence type="ECO:0008006" key="4">
    <source>
        <dbReference type="Google" id="ProtNLM"/>
    </source>
</evidence>
<feature type="compositionally biased region" description="Basic and acidic residues" evidence="1">
    <location>
        <begin position="289"/>
        <end position="301"/>
    </location>
</feature>
<feature type="region of interest" description="Disordered" evidence="1">
    <location>
        <begin position="219"/>
        <end position="337"/>
    </location>
</feature>
<evidence type="ECO:0000256" key="1">
    <source>
        <dbReference type="SAM" id="MobiDB-lite"/>
    </source>
</evidence>
<organism evidence="2 3">
    <name type="scientific">Sphaerosporella brunnea</name>
    <dbReference type="NCBI Taxonomy" id="1250544"/>
    <lineage>
        <taxon>Eukaryota</taxon>
        <taxon>Fungi</taxon>
        <taxon>Dikarya</taxon>
        <taxon>Ascomycota</taxon>
        <taxon>Pezizomycotina</taxon>
        <taxon>Pezizomycetes</taxon>
        <taxon>Pezizales</taxon>
        <taxon>Pyronemataceae</taxon>
        <taxon>Sphaerosporella</taxon>
    </lineage>
</organism>
<dbReference type="EMBL" id="VXIS01000199">
    <property type="protein sequence ID" value="KAA8897435.1"/>
    <property type="molecule type" value="Genomic_DNA"/>
</dbReference>
<sequence length="337" mass="36129">MNCASCASIVPLCRGGEGMVNPPPGFPSSSFPTHRHLTSGTAMATPDEYYKLLAAQNQASQQQPQQLQQPSHYAGYSAAPPQYDGGYHNRPVGYQSPPVPYSQYGSGTTPTPAYYAYPPHSPDPSSSSTPPQYTPQGSEAGQGYGANVYDRQPHAGWSEAEPAYRDGMYDPHLQSGQERGLGATLLGGTGGAYFGHKHGHGVMGAVAGAVAANLAEAAVKKGKKEKKEKKDKKKHKHKHKHKERHYYGSGGESDGGEYKKKRHRKKEKEGHDLYKHGFSTGGGNTFSHISRDVDGGDERFLSRAHSRHGRRSSRSSSSSSSSTSNSSSSDSSSSDSD</sequence>
<proteinExistence type="predicted"/>
<dbReference type="PANTHER" id="PTHR37014">
    <property type="entry name" value="EXPRESSION LETHALITY PROTEIN HEL10, PUTATIVE (AFU_ORTHOLOGUE AFUA_1G06580)-RELATED"/>
    <property type="match status" value="1"/>
</dbReference>
<feature type="compositionally biased region" description="Low complexity" evidence="1">
    <location>
        <begin position="57"/>
        <end position="71"/>
    </location>
</feature>
<feature type="compositionally biased region" description="Basic residues" evidence="1">
    <location>
        <begin position="302"/>
        <end position="313"/>
    </location>
</feature>
<reference evidence="2 3" key="1">
    <citation type="submission" date="2019-09" db="EMBL/GenBank/DDBJ databases">
        <title>Draft genome of the ectomycorrhizal ascomycete Sphaerosporella brunnea.</title>
        <authorList>
            <consortium name="DOE Joint Genome Institute"/>
            <person name="Benucci G.M."/>
            <person name="Marozzi G."/>
            <person name="Antonielli L."/>
            <person name="Sanchez S."/>
            <person name="Marco P."/>
            <person name="Wang X."/>
            <person name="Falini L.B."/>
            <person name="Barry K."/>
            <person name="Haridas S."/>
            <person name="Lipzen A."/>
            <person name="Labutti K."/>
            <person name="Grigoriev I.V."/>
            <person name="Murat C."/>
            <person name="Martin F."/>
            <person name="Albertini E."/>
            <person name="Donnini D."/>
            <person name="Bonito G."/>
        </authorList>
    </citation>
    <scope>NUCLEOTIDE SEQUENCE [LARGE SCALE GENOMIC DNA]</scope>
    <source>
        <strain evidence="2 3">Sb_GMNB300</strain>
    </source>
</reference>
<evidence type="ECO:0000313" key="2">
    <source>
        <dbReference type="EMBL" id="KAA8897435.1"/>
    </source>
</evidence>
<dbReference type="PANTHER" id="PTHR37014:SF1">
    <property type="entry name" value="EXPRESSION LETHALITY PROTEIN HEL10, PUTATIVE (AFU_ORTHOLOGUE AFUA_1G06580)-RELATED"/>
    <property type="match status" value="1"/>
</dbReference>
<evidence type="ECO:0000313" key="3">
    <source>
        <dbReference type="Proteomes" id="UP000326924"/>
    </source>
</evidence>
<feature type="compositionally biased region" description="Basic residues" evidence="1">
    <location>
        <begin position="220"/>
        <end position="244"/>
    </location>
</feature>
<dbReference type="InParanoid" id="A0A5J5ENP7"/>
<feature type="region of interest" description="Disordered" evidence="1">
    <location>
        <begin position="57"/>
        <end position="150"/>
    </location>
</feature>